<dbReference type="RefSeq" id="WP_044431832.1">
    <property type="nucleotide sequence ID" value="NZ_BJYZ01000024.1"/>
</dbReference>
<organism evidence="1 2">
    <name type="scientific">Skermanella aerolata</name>
    <dbReference type="NCBI Taxonomy" id="393310"/>
    <lineage>
        <taxon>Bacteria</taxon>
        <taxon>Pseudomonadati</taxon>
        <taxon>Pseudomonadota</taxon>
        <taxon>Alphaproteobacteria</taxon>
        <taxon>Rhodospirillales</taxon>
        <taxon>Azospirillaceae</taxon>
        <taxon>Skermanella</taxon>
    </lineage>
</organism>
<comment type="caution">
    <text evidence="1">The sequence shown here is derived from an EMBL/GenBank/DDBJ whole genome shotgun (WGS) entry which is preliminary data.</text>
</comment>
<gene>
    <name evidence="1" type="ORF">SAE02_50390</name>
</gene>
<evidence type="ECO:0000313" key="2">
    <source>
        <dbReference type="Proteomes" id="UP000321523"/>
    </source>
</evidence>
<proteinExistence type="predicted"/>
<name>A0A512DWQ0_9PROT</name>
<sequence length="178" mass="19830">MLNRLWIWAGRVPKAEGPAASDLVKGLMLVDERSRVAVMVLALGPRLRERLDLAECLRLAVVGDLAPEAAERLGDALSELAGEREARLVETLRRLSGQMELNRVSAYRWSAEDRRRLFDADYLARRCAGDPLLAQLHDAVWSQGVERLRRAGENPARVALDAMGYRTADDAEAACRPR</sequence>
<dbReference type="OrthoDB" id="7359533at2"/>
<reference evidence="1 2" key="1">
    <citation type="submission" date="2019-07" db="EMBL/GenBank/DDBJ databases">
        <title>Whole genome shotgun sequence of Skermanella aerolata NBRC 106429.</title>
        <authorList>
            <person name="Hosoyama A."/>
            <person name="Uohara A."/>
            <person name="Ohji S."/>
            <person name="Ichikawa N."/>
        </authorList>
    </citation>
    <scope>NUCLEOTIDE SEQUENCE [LARGE SCALE GENOMIC DNA]</scope>
    <source>
        <strain evidence="1 2">NBRC 106429</strain>
    </source>
</reference>
<dbReference type="AlphaFoldDB" id="A0A512DWQ0"/>
<protein>
    <submittedName>
        <fullName evidence="1">Uncharacterized protein</fullName>
    </submittedName>
</protein>
<evidence type="ECO:0000313" key="1">
    <source>
        <dbReference type="EMBL" id="GEO40891.1"/>
    </source>
</evidence>
<dbReference type="Proteomes" id="UP000321523">
    <property type="component" value="Unassembled WGS sequence"/>
</dbReference>
<keyword evidence="2" id="KW-1185">Reference proteome</keyword>
<dbReference type="EMBL" id="BJYZ01000024">
    <property type="protein sequence ID" value="GEO40891.1"/>
    <property type="molecule type" value="Genomic_DNA"/>
</dbReference>
<accession>A0A512DWQ0</accession>